<evidence type="ECO:0000259" key="1">
    <source>
        <dbReference type="Pfam" id="PF07607"/>
    </source>
</evidence>
<gene>
    <name evidence="2" type="ORF">K239x_12660</name>
</gene>
<dbReference type="Pfam" id="PF07607">
    <property type="entry name" value="DUF1570"/>
    <property type="match status" value="1"/>
</dbReference>
<dbReference type="EMBL" id="CP036526">
    <property type="protein sequence ID" value="QDT09320.1"/>
    <property type="molecule type" value="Genomic_DNA"/>
</dbReference>
<feature type="domain" description="DUF1570" evidence="1">
    <location>
        <begin position="216"/>
        <end position="344"/>
    </location>
</feature>
<protein>
    <recommendedName>
        <fullName evidence="1">DUF1570 domain-containing protein</fullName>
    </recommendedName>
</protein>
<evidence type="ECO:0000313" key="2">
    <source>
        <dbReference type="EMBL" id="QDT09320.1"/>
    </source>
</evidence>
<organism evidence="2 3">
    <name type="scientific">Stieleria marina</name>
    <dbReference type="NCBI Taxonomy" id="1930275"/>
    <lineage>
        <taxon>Bacteria</taxon>
        <taxon>Pseudomonadati</taxon>
        <taxon>Planctomycetota</taxon>
        <taxon>Planctomycetia</taxon>
        <taxon>Pirellulales</taxon>
        <taxon>Pirellulaceae</taxon>
        <taxon>Stieleria</taxon>
    </lineage>
</organism>
<name>A0A517NQC6_9BACT</name>
<dbReference type="RefSeq" id="WP_145416899.1">
    <property type="nucleotide sequence ID" value="NZ_CP036526.1"/>
</dbReference>
<keyword evidence="3" id="KW-1185">Reference proteome</keyword>
<dbReference type="AlphaFoldDB" id="A0A517NQC6"/>
<accession>A0A517NQC6</accession>
<dbReference type="InterPro" id="IPR011464">
    <property type="entry name" value="DUF1570"/>
</dbReference>
<sequence>MTKATFPTARPATRDFVFASRRPAIAVLAVVVALVIGWIPSDCSAQTTGMVEFFSAGKQHQGMALVELAHEMIVLGRDGSIHSVDPRKGNNVRRIRDAYEPMPVTELRNQLRAEYGPEYEVTSTKNFLVVQPKGRGDRWPQLFEQSHRSFTAYMTKRGVNVREGRFPMVAVVFPDQQAMYREFRKLKIDVSRVAGVYSNESNRVLTHDGGHLSLIAATVRHEAAHQSAFNSGVHSRVTDTPKWITEGIGQMFESPAMTSRQSGSRASNRANTDSINLIRSTLSDRNEVHFYKAVVQLIGDDMLFDSDKTVDKAYAVSWAMMFYLAERQPREFAKWMNHTAKRPAFRNYEKADRIRDFEQIVGLNPLDFSKRVQWFIESL</sequence>
<reference evidence="2 3" key="1">
    <citation type="submission" date="2019-02" db="EMBL/GenBank/DDBJ databases">
        <title>Deep-cultivation of Planctomycetes and their phenomic and genomic characterization uncovers novel biology.</title>
        <authorList>
            <person name="Wiegand S."/>
            <person name="Jogler M."/>
            <person name="Boedeker C."/>
            <person name="Pinto D."/>
            <person name="Vollmers J."/>
            <person name="Rivas-Marin E."/>
            <person name="Kohn T."/>
            <person name="Peeters S.H."/>
            <person name="Heuer A."/>
            <person name="Rast P."/>
            <person name="Oberbeckmann S."/>
            <person name="Bunk B."/>
            <person name="Jeske O."/>
            <person name="Meyerdierks A."/>
            <person name="Storesund J.E."/>
            <person name="Kallscheuer N."/>
            <person name="Luecker S."/>
            <person name="Lage O.M."/>
            <person name="Pohl T."/>
            <person name="Merkel B.J."/>
            <person name="Hornburger P."/>
            <person name="Mueller R.-W."/>
            <person name="Bruemmer F."/>
            <person name="Labrenz M."/>
            <person name="Spormann A.M."/>
            <person name="Op den Camp H."/>
            <person name="Overmann J."/>
            <person name="Amann R."/>
            <person name="Jetten M.S.M."/>
            <person name="Mascher T."/>
            <person name="Medema M.H."/>
            <person name="Devos D.P."/>
            <person name="Kaster A.-K."/>
            <person name="Ovreas L."/>
            <person name="Rohde M."/>
            <person name="Galperin M.Y."/>
            <person name="Jogler C."/>
        </authorList>
    </citation>
    <scope>NUCLEOTIDE SEQUENCE [LARGE SCALE GENOMIC DNA]</scope>
    <source>
        <strain evidence="2 3">K23_9</strain>
    </source>
</reference>
<evidence type="ECO:0000313" key="3">
    <source>
        <dbReference type="Proteomes" id="UP000319817"/>
    </source>
</evidence>
<proteinExistence type="predicted"/>
<dbReference type="Proteomes" id="UP000319817">
    <property type="component" value="Chromosome"/>
</dbReference>
<dbReference type="OrthoDB" id="291356at2"/>